<proteinExistence type="predicted"/>
<organism evidence="1 2">
    <name type="scientific">Eretmocerus hayati</name>
    <dbReference type="NCBI Taxonomy" id="131215"/>
    <lineage>
        <taxon>Eukaryota</taxon>
        <taxon>Metazoa</taxon>
        <taxon>Ecdysozoa</taxon>
        <taxon>Arthropoda</taxon>
        <taxon>Hexapoda</taxon>
        <taxon>Insecta</taxon>
        <taxon>Pterygota</taxon>
        <taxon>Neoptera</taxon>
        <taxon>Endopterygota</taxon>
        <taxon>Hymenoptera</taxon>
        <taxon>Apocrita</taxon>
        <taxon>Proctotrupomorpha</taxon>
        <taxon>Chalcidoidea</taxon>
        <taxon>Aphelinidae</taxon>
        <taxon>Aphelininae</taxon>
        <taxon>Eretmocerus</taxon>
    </lineage>
</organism>
<dbReference type="EMBL" id="CM056743">
    <property type="protein sequence ID" value="KAJ8671438.1"/>
    <property type="molecule type" value="Genomic_DNA"/>
</dbReference>
<reference evidence="1" key="1">
    <citation type="submission" date="2023-04" db="EMBL/GenBank/DDBJ databases">
        <title>A chromosome-level genome assembly of the parasitoid wasp Eretmocerus hayati.</title>
        <authorList>
            <person name="Zhong Y."/>
            <person name="Liu S."/>
            <person name="Liu Y."/>
        </authorList>
    </citation>
    <scope>NUCLEOTIDE SEQUENCE</scope>
    <source>
        <strain evidence="1">ZJU_SS_LIU_2023</strain>
    </source>
</reference>
<keyword evidence="2" id="KW-1185">Reference proteome</keyword>
<dbReference type="Proteomes" id="UP001239111">
    <property type="component" value="Chromosome 3"/>
</dbReference>
<sequence length="140" mass="15680">MARIFVPTNENIARMKILIGQDADFVEISGIMGCTERTVQNWNRKFIADDEGIIDAAEDRRVYNGGTKKMSGQNLQRAVRLLQNDPSQSAKGLPALLDIDVCAATMRKSLKECAQYGNFTAAIKPFFSVRNLEDRLTYAF</sequence>
<evidence type="ECO:0000313" key="1">
    <source>
        <dbReference type="EMBL" id="KAJ8671438.1"/>
    </source>
</evidence>
<evidence type="ECO:0000313" key="2">
    <source>
        <dbReference type="Proteomes" id="UP001239111"/>
    </source>
</evidence>
<name>A0ACC2NJR5_9HYME</name>
<gene>
    <name evidence="1" type="ORF">QAD02_002697</name>
</gene>
<accession>A0ACC2NJR5</accession>
<comment type="caution">
    <text evidence="1">The sequence shown here is derived from an EMBL/GenBank/DDBJ whole genome shotgun (WGS) entry which is preliminary data.</text>
</comment>
<protein>
    <submittedName>
        <fullName evidence="1">Uncharacterized protein</fullName>
    </submittedName>
</protein>